<evidence type="ECO:0000256" key="1">
    <source>
        <dbReference type="SAM" id="Phobius"/>
    </source>
</evidence>
<feature type="transmembrane region" description="Helical" evidence="1">
    <location>
        <begin position="109"/>
        <end position="131"/>
    </location>
</feature>
<name>A0A6J8ET72_MYTCO</name>
<evidence type="ECO:0000313" key="2">
    <source>
        <dbReference type="EMBL" id="CAC5422976.1"/>
    </source>
</evidence>
<sequence>MMENETISNGYDIPFVGDKTNAGFYIGILNFVLMIASCLAGLVTVKCSFTYSKKRFMKWRYVDRFIVYKAINDRVYYFSPLCYTVNVTLEQVNYPVPAFCTMYAIISNVFGLSQALMTFTIAVIAVVLVYFNRELYMGPGDCYLYIEVLIAPCLLFTVLGIFQHLGPNGYL</sequence>
<proteinExistence type="predicted"/>
<dbReference type="Proteomes" id="UP000507470">
    <property type="component" value="Unassembled WGS sequence"/>
</dbReference>
<reference evidence="2 3" key="1">
    <citation type="submission" date="2020-06" db="EMBL/GenBank/DDBJ databases">
        <authorList>
            <person name="Li R."/>
            <person name="Bekaert M."/>
        </authorList>
    </citation>
    <scope>NUCLEOTIDE SEQUENCE [LARGE SCALE GENOMIC DNA]</scope>
    <source>
        <strain evidence="3">wild</strain>
    </source>
</reference>
<dbReference type="EMBL" id="CACVKT020009704">
    <property type="protein sequence ID" value="CAC5422976.1"/>
    <property type="molecule type" value="Genomic_DNA"/>
</dbReference>
<evidence type="ECO:0000313" key="3">
    <source>
        <dbReference type="Proteomes" id="UP000507470"/>
    </source>
</evidence>
<feature type="transmembrane region" description="Helical" evidence="1">
    <location>
        <begin position="143"/>
        <end position="162"/>
    </location>
</feature>
<gene>
    <name evidence="2" type="ORF">MCOR_54986</name>
</gene>
<feature type="transmembrane region" description="Helical" evidence="1">
    <location>
        <begin position="24"/>
        <end position="45"/>
    </location>
</feature>
<keyword evidence="1" id="KW-0812">Transmembrane</keyword>
<organism evidence="2 3">
    <name type="scientific">Mytilus coruscus</name>
    <name type="common">Sea mussel</name>
    <dbReference type="NCBI Taxonomy" id="42192"/>
    <lineage>
        <taxon>Eukaryota</taxon>
        <taxon>Metazoa</taxon>
        <taxon>Spiralia</taxon>
        <taxon>Lophotrochozoa</taxon>
        <taxon>Mollusca</taxon>
        <taxon>Bivalvia</taxon>
        <taxon>Autobranchia</taxon>
        <taxon>Pteriomorphia</taxon>
        <taxon>Mytilida</taxon>
        <taxon>Mytiloidea</taxon>
        <taxon>Mytilidae</taxon>
        <taxon>Mytilinae</taxon>
        <taxon>Mytilus</taxon>
    </lineage>
</organism>
<protein>
    <submittedName>
        <fullName evidence="2">Uncharacterized protein</fullName>
    </submittedName>
</protein>
<dbReference type="AlphaFoldDB" id="A0A6J8ET72"/>
<keyword evidence="1" id="KW-1133">Transmembrane helix</keyword>
<keyword evidence="3" id="KW-1185">Reference proteome</keyword>
<accession>A0A6J8ET72</accession>
<keyword evidence="1" id="KW-0472">Membrane</keyword>